<reference evidence="3 5" key="3">
    <citation type="journal article" date="2014" name="PLoS Genet.">
        <title>Phylogenetically driven sequencing of extremely halophilic archaea reveals strategies for static and dynamic osmo-response.</title>
        <authorList>
            <person name="Becker E.A."/>
            <person name="Seitzer P.M."/>
            <person name="Tritt A."/>
            <person name="Larsen D."/>
            <person name="Krusor M."/>
            <person name="Yao A.I."/>
            <person name="Wu D."/>
            <person name="Madern D."/>
            <person name="Eisen J.A."/>
            <person name="Darling A.E."/>
            <person name="Facciotti M.T."/>
        </authorList>
    </citation>
    <scope>NUCLEOTIDE SEQUENCE [LARGE SCALE GENOMIC DNA]</scope>
    <source>
        <strain evidence="3 5">DSM 11551</strain>
    </source>
</reference>
<protein>
    <submittedName>
        <fullName evidence="2">Uncharacterized protein</fullName>
    </submittedName>
</protein>
<dbReference type="RefSeq" id="WP_006055864.1">
    <property type="nucleotide sequence ID" value="NC_014732.1"/>
</dbReference>
<accession>E4NWN0</accession>
<dbReference type="Proteomes" id="UP000006663">
    <property type="component" value="Plasmid pHBOR04"/>
</dbReference>
<dbReference type="HOGENOM" id="CLU_2695611_0_0_2"/>
<feature type="transmembrane region" description="Helical" evidence="1">
    <location>
        <begin position="40"/>
        <end position="61"/>
    </location>
</feature>
<name>E4NWN0_HALBP</name>
<evidence type="ECO:0000313" key="4">
    <source>
        <dbReference type="Proteomes" id="UP000006663"/>
    </source>
</evidence>
<gene>
    <name evidence="2" type="ordered locus">Hbor_37440</name>
    <name evidence="3" type="ORF">C499_12785</name>
</gene>
<reference evidence="4" key="1">
    <citation type="journal article" date="2009" name="Stand. Genomic Sci.">
        <title>Complete genome sequence of Halogeometricum borinquense type strain (PR3).</title>
        <authorList>
            <person name="Malfatti S."/>
            <person name="Tindall B.J."/>
            <person name="Schneider S."/>
            <person name="Fahnrich R."/>
            <person name="Lapidus A."/>
            <person name="Labuttii K."/>
            <person name="Copeland A."/>
            <person name="Glavina Del Rio T."/>
            <person name="Nolan M."/>
            <person name="Chen F."/>
            <person name="Lucas S."/>
            <person name="Tice H."/>
            <person name="Cheng J.F."/>
            <person name="Bruce D."/>
            <person name="Goodwin L."/>
            <person name="Pitluck S."/>
            <person name="Anderson I."/>
            <person name="Pati A."/>
            <person name="Ivanova N."/>
            <person name="Mavromatis K."/>
            <person name="Chen A."/>
            <person name="Palaniappan K."/>
            <person name="D'haeseleer P."/>
            <person name="Goker M."/>
            <person name="Bristow J."/>
            <person name="Eisen J.A."/>
            <person name="Markowitz V."/>
            <person name="Hugenholtz P."/>
            <person name="Kyrpides N.C."/>
            <person name="Klenk H.P."/>
            <person name="Chain P."/>
        </authorList>
    </citation>
    <scope>NUCLEOTIDE SEQUENCE [LARGE SCALE GENOMIC DNA]</scope>
    <source>
        <strain evidence="4">ATCC 700274 / DSM 11551 / JCM 10706 / KCTC 4070 / PR3</strain>
        <plasmid evidence="4">pHBOR04</plasmid>
    </source>
</reference>
<keyword evidence="1" id="KW-0812">Transmembrane</keyword>
<keyword evidence="4" id="KW-1185">Reference proteome</keyword>
<organism evidence="2 4">
    <name type="scientific">Halogeometricum borinquense (strain ATCC 700274 / DSM 11551 / JCM 10706 / KCTC 4070 / PR3)</name>
    <dbReference type="NCBI Taxonomy" id="469382"/>
    <lineage>
        <taxon>Archaea</taxon>
        <taxon>Methanobacteriati</taxon>
        <taxon>Methanobacteriota</taxon>
        <taxon>Stenosarchaea group</taxon>
        <taxon>Halobacteria</taxon>
        <taxon>Halobacteriales</taxon>
        <taxon>Haloferacaceae</taxon>
        <taxon>Halogeometricum</taxon>
    </lineage>
</organism>
<dbReference type="GeneID" id="9989376"/>
<evidence type="ECO:0000313" key="5">
    <source>
        <dbReference type="Proteomes" id="UP000011585"/>
    </source>
</evidence>
<dbReference type="AlphaFoldDB" id="E4NWN0"/>
<evidence type="ECO:0000256" key="1">
    <source>
        <dbReference type="SAM" id="Phobius"/>
    </source>
</evidence>
<dbReference type="KEGG" id="hbo:Hbor_37440"/>
<dbReference type="Proteomes" id="UP000011585">
    <property type="component" value="Unassembled WGS sequence"/>
</dbReference>
<reference evidence="2" key="2">
    <citation type="submission" date="2009-08" db="EMBL/GenBank/DDBJ databases">
        <title>The complete plasmid4 of Halogeometricum borinquense DSM 11551.</title>
        <authorList>
            <consortium name="US DOE Joint Genome Institute (JGI-PGF)"/>
            <person name="Lucas S."/>
            <person name="Copeland A."/>
            <person name="Lapidus A."/>
            <person name="Glavina del Rio T."/>
            <person name="Dalin E."/>
            <person name="Tice H."/>
            <person name="Bruce D."/>
            <person name="Goodwin L."/>
            <person name="Pitluck S."/>
            <person name="Kyrpides N."/>
            <person name="Mavromatis K."/>
            <person name="Mikhailova N."/>
            <person name="Anderson I."/>
            <person name="Brettin T."/>
            <person name="Detter J.C."/>
            <person name="Han C."/>
            <person name="Larimer F."/>
            <person name="Land M."/>
            <person name="Hauser L."/>
            <person name="Markowitz V."/>
            <person name="Cheng J.-F."/>
            <person name="Hugenholtz P."/>
            <person name="Woyke T."/>
            <person name="Wu D."/>
            <person name="Tindal B."/>
            <person name="Klenk H.-P."/>
            <person name="Eisen J.A."/>
        </authorList>
    </citation>
    <scope>NUCLEOTIDE SEQUENCE</scope>
    <source>
        <strain evidence="2">PR 3</strain>
        <plasmid evidence="2">pHBOR04</plasmid>
    </source>
</reference>
<evidence type="ECO:0000313" key="3">
    <source>
        <dbReference type="EMBL" id="ELY25758.1"/>
    </source>
</evidence>
<sequence length="73" mass="7871">MVRIAESVQAVGAYILSLFTALIVAMLAGVVVGGNAEPRTISRAVVVLVFFTTLIGSMIFLKKYKNEVFSTFT</sequence>
<dbReference type="EMBL" id="CP001694">
    <property type="protein sequence ID" value="ADQ69450.1"/>
    <property type="molecule type" value="Genomic_DNA"/>
</dbReference>
<geneLocation type="plasmid" evidence="2 4">
    <name>pHBOR04</name>
</geneLocation>
<keyword evidence="1" id="KW-1133">Transmembrane helix</keyword>
<evidence type="ECO:0000313" key="2">
    <source>
        <dbReference type="EMBL" id="ADQ69450.1"/>
    </source>
</evidence>
<dbReference type="EMBL" id="AOHT01000043">
    <property type="protein sequence ID" value="ELY25758.1"/>
    <property type="molecule type" value="Genomic_DNA"/>
</dbReference>
<proteinExistence type="predicted"/>
<keyword evidence="2" id="KW-0614">Plasmid</keyword>
<feature type="transmembrane region" description="Helical" evidence="1">
    <location>
        <begin position="12"/>
        <end position="34"/>
    </location>
</feature>
<keyword evidence="1" id="KW-0472">Membrane</keyword>